<dbReference type="Proteomes" id="UP000006637">
    <property type="component" value="Chromosome"/>
</dbReference>
<dbReference type="KEGG" id="rxy:Rxyl_0177"/>
<evidence type="ECO:0000313" key="2">
    <source>
        <dbReference type="Proteomes" id="UP000006637"/>
    </source>
</evidence>
<keyword evidence="2" id="KW-1185">Reference proteome</keyword>
<dbReference type="AlphaFoldDB" id="Q1AZM3"/>
<dbReference type="EMBL" id="CP000386">
    <property type="protein sequence ID" value="ABG03155.1"/>
    <property type="molecule type" value="Genomic_DNA"/>
</dbReference>
<sequence>MSEIPERIEREMFEIRSRMAPDVRDLRRHVEPRVVVQQTKEKAKARLKEALGRLGRSVAESARRQARLAREAGRKRNPSVFTDAVKSDPRPMILLAVALAAAAMVVRRISGGGSGK</sequence>
<name>Q1AZM3_RUBXD</name>
<accession>Q1AZM3</accession>
<proteinExistence type="predicted"/>
<organism evidence="1 2">
    <name type="scientific">Rubrobacter xylanophilus (strain DSM 9941 / JCM 11954 / NBRC 16129 / PRD-1)</name>
    <dbReference type="NCBI Taxonomy" id="266117"/>
    <lineage>
        <taxon>Bacteria</taxon>
        <taxon>Bacillati</taxon>
        <taxon>Actinomycetota</taxon>
        <taxon>Rubrobacteria</taxon>
        <taxon>Rubrobacterales</taxon>
        <taxon>Rubrobacteraceae</taxon>
        <taxon>Rubrobacter</taxon>
    </lineage>
</organism>
<dbReference type="OrthoDB" id="5244405at2"/>
<reference evidence="1 2" key="1">
    <citation type="submission" date="2006-06" db="EMBL/GenBank/DDBJ databases">
        <title>Complete sequence of Rubrobacter xylanophilus DSM 9941.</title>
        <authorList>
            <consortium name="US DOE Joint Genome Institute"/>
            <person name="Copeland A."/>
            <person name="Lucas S."/>
            <person name="Lapidus A."/>
            <person name="Barry K."/>
            <person name="Detter J.C."/>
            <person name="Glavina del Rio T."/>
            <person name="Hammon N."/>
            <person name="Israni S."/>
            <person name="Dalin E."/>
            <person name="Tice H."/>
            <person name="Pitluck S."/>
            <person name="Munk A.C."/>
            <person name="Brettin T."/>
            <person name="Bruce D."/>
            <person name="Han C."/>
            <person name="Tapia R."/>
            <person name="Gilna P."/>
            <person name="Schmutz J."/>
            <person name="Larimer F."/>
            <person name="Land M."/>
            <person name="Hauser L."/>
            <person name="Kyrpides N."/>
            <person name="Lykidis A."/>
            <person name="da Costa M.S."/>
            <person name="Rainey F.A."/>
            <person name="Empadinhas N."/>
            <person name="Jolivet E."/>
            <person name="Battista J.R."/>
            <person name="Richardson P."/>
        </authorList>
    </citation>
    <scope>NUCLEOTIDE SEQUENCE [LARGE SCALE GENOMIC DNA]</scope>
    <source>
        <strain evidence="2">DSM 9941 / NBRC 16129 / PRD-1</strain>
    </source>
</reference>
<dbReference type="InterPro" id="IPR022062">
    <property type="entry name" value="DUF3618"/>
</dbReference>
<dbReference type="Pfam" id="PF12277">
    <property type="entry name" value="DUF3618"/>
    <property type="match status" value="1"/>
</dbReference>
<dbReference type="HOGENOM" id="CLU_2156486_0_0_11"/>
<dbReference type="RefSeq" id="WP_011563173.1">
    <property type="nucleotide sequence ID" value="NC_008148.1"/>
</dbReference>
<evidence type="ECO:0008006" key="3">
    <source>
        <dbReference type="Google" id="ProtNLM"/>
    </source>
</evidence>
<gene>
    <name evidence="1" type="ordered locus">Rxyl_0177</name>
</gene>
<protein>
    <recommendedName>
        <fullName evidence="3">DUF3618 domain-containing protein</fullName>
    </recommendedName>
</protein>
<evidence type="ECO:0000313" key="1">
    <source>
        <dbReference type="EMBL" id="ABG03155.1"/>
    </source>
</evidence>
<dbReference type="STRING" id="266117.Rxyl_0177"/>